<reference evidence="2 3" key="1">
    <citation type="submission" date="2017-01" db="EMBL/GenBank/DDBJ databases">
        <title>Complete genome of Tateyamaria omphalii DOK1-4 isolated from seawater in Dokdo.</title>
        <authorList>
            <person name="Kim J.H."/>
            <person name="Chi W.-J."/>
        </authorList>
    </citation>
    <scope>NUCLEOTIDE SEQUENCE [LARGE SCALE GENOMIC DNA]</scope>
    <source>
        <strain evidence="2 3">DOK1-4</strain>
        <plasmid evidence="2 3">pDOK1-4-5</plasmid>
    </source>
</reference>
<dbReference type="Gene3D" id="3.40.50.1110">
    <property type="entry name" value="SGNH hydrolase"/>
    <property type="match status" value="1"/>
</dbReference>
<dbReference type="OrthoDB" id="1414387at2"/>
<evidence type="ECO:0000313" key="2">
    <source>
        <dbReference type="EMBL" id="APX14308.1"/>
    </source>
</evidence>
<dbReference type="InterPro" id="IPR000421">
    <property type="entry name" value="FA58C"/>
</dbReference>
<feature type="domain" description="F5/8 type C" evidence="1">
    <location>
        <begin position="53"/>
        <end position="69"/>
    </location>
</feature>
<evidence type="ECO:0000259" key="1">
    <source>
        <dbReference type="PROSITE" id="PS01286"/>
    </source>
</evidence>
<dbReference type="InterPro" id="IPR036514">
    <property type="entry name" value="SGNH_hydro_sf"/>
</dbReference>
<evidence type="ECO:0000313" key="3">
    <source>
        <dbReference type="Proteomes" id="UP000186336"/>
    </source>
</evidence>
<dbReference type="PROSITE" id="PS01286">
    <property type="entry name" value="FA58C_2"/>
    <property type="match status" value="1"/>
</dbReference>
<dbReference type="Proteomes" id="UP000186336">
    <property type="component" value="Plasmid pDOK1-4-5"/>
</dbReference>
<proteinExistence type="predicted"/>
<organism evidence="2 3">
    <name type="scientific">Tateyamaria omphalii</name>
    <dbReference type="NCBI Taxonomy" id="299262"/>
    <lineage>
        <taxon>Bacteria</taxon>
        <taxon>Pseudomonadati</taxon>
        <taxon>Pseudomonadota</taxon>
        <taxon>Alphaproteobacteria</taxon>
        <taxon>Rhodobacterales</taxon>
        <taxon>Roseobacteraceae</taxon>
        <taxon>Tateyamaria</taxon>
    </lineage>
</organism>
<keyword evidence="2" id="KW-0614">Plasmid</keyword>
<protein>
    <recommendedName>
        <fullName evidence="1">F5/8 type C domain-containing protein</fullName>
    </recommendedName>
</protein>
<dbReference type="KEGG" id="tom:BWR18_20920"/>
<gene>
    <name evidence="2" type="ORF">BWR18_20920</name>
</gene>
<sequence length="291" mass="32774">MTASEPNTVSTPRQLFRPDPVIGWSLTPEYRVKVGFRSGVVQRIDPDGWRHVPGANTTKDRLRVGLYGCSFTFGKALADEETFAGQLQARLPHLTFLNRGISGHGTVQNLLQFRRDIARRAVDVAVFNIIGDHRYRNIAHPYRMRQYLAPAWHRQGIEHVPVARLASDGQPEIVYHPIWQPVIRDALFHIFLPDDFMINIASAAVLDLVRETAQAADVPVAFALLDDMEPAFNRSMQDRLGTVNDISTPHDTQHRFLPDDAHPNVAANTHYATHLLPVIEELCAKRNEGKS</sequence>
<dbReference type="GO" id="GO:0016788">
    <property type="term" value="F:hydrolase activity, acting on ester bonds"/>
    <property type="evidence" value="ECO:0007669"/>
    <property type="project" value="UniProtKB-ARBA"/>
</dbReference>
<accession>A0A1P8N252</accession>
<keyword evidence="3" id="KW-1185">Reference proteome</keyword>
<dbReference type="AlphaFoldDB" id="A0A1P8N252"/>
<name>A0A1P8N252_9RHOB</name>
<dbReference type="EMBL" id="CP019317">
    <property type="protein sequence ID" value="APX14308.1"/>
    <property type="molecule type" value="Genomic_DNA"/>
</dbReference>
<geneLocation type="plasmid" evidence="2 3">
    <name>pDOK1-4-5</name>
</geneLocation>
<dbReference type="SUPFAM" id="SSF52266">
    <property type="entry name" value="SGNH hydrolase"/>
    <property type="match status" value="1"/>
</dbReference>